<keyword evidence="2" id="KW-1185">Reference proteome</keyword>
<evidence type="ECO:0000313" key="1">
    <source>
        <dbReference type="EMBL" id="OQE44651.1"/>
    </source>
</evidence>
<proteinExistence type="predicted"/>
<organism evidence="1 2">
    <name type="scientific">Penicillium coprophilum</name>
    <dbReference type="NCBI Taxonomy" id="36646"/>
    <lineage>
        <taxon>Eukaryota</taxon>
        <taxon>Fungi</taxon>
        <taxon>Dikarya</taxon>
        <taxon>Ascomycota</taxon>
        <taxon>Pezizomycotina</taxon>
        <taxon>Eurotiomycetes</taxon>
        <taxon>Eurotiomycetidae</taxon>
        <taxon>Eurotiales</taxon>
        <taxon>Aspergillaceae</taxon>
        <taxon>Penicillium</taxon>
    </lineage>
</organism>
<dbReference type="EMBL" id="MDDG01000002">
    <property type="protein sequence ID" value="OQE44651.1"/>
    <property type="molecule type" value="Genomic_DNA"/>
</dbReference>
<accession>A0A1V6V1V0</accession>
<comment type="caution">
    <text evidence="1">The sequence shown here is derived from an EMBL/GenBank/DDBJ whole genome shotgun (WGS) entry which is preliminary data.</text>
</comment>
<gene>
    <name evidence="1" type="ORF">PENCOP_c002G01825</name>
</gene>
<name>A0A1V6V1V0_9EURO</name>
<dbReference type="AlphaFoldDB" id="A0A1V6V1V0"/>
<dbReference type="Proteomes" id="UP000191500">
    <property type="component" value="Unassembled WGS sequence"/>
</dbReference>
<protein>
    <submittedName>
        <fullName evidence="1">Uncharacterized protein</fullName>
    </submittedName>
</protein>
<sequence>MGTGRVCKCPRLTVANSTPFSCRSLTNEWGSAGLRNLHANNCWFRLCHLRVRMSQPEAAETVSRVKQIHDKTISLERWERVPFPTPLDLYFDYVHTIDQDVGISTLSKWSDVDGNWTPPALEVLPIYVKLLVFLLSPCDGSLFPQFLILKMIKSQIENANVRDDSI</sequence>
<evidence type="ECO:0000313" key="2">
    <source>
        <dbReference type="Proteomes" id="UP000191500"/>
    </source>
</evidence>
<reference evidence="2" key="1">
    <citation type="journal article" date="2017" name="Nat. Microbiol.">
        <title>Global analysis of biosynthetic gene clusters reveals vast potential of secondary metabolite production in Penicillium species.</title>
        <authorList>
            <person name="Nielsen J.C."/>
            <person name="Grijseels S."/>
            <person name="Prigent S."/>
            <person name="Ji B."/>
            <person name="Dainat J."/>
            <person name="Nielsen K.F."/>
            <person name="Frisvad J.C."/>
            <person name="Workman M."/>
            <person name="Nielsen J."/>
        </authorList>
    </citation>
    <scope>NUCLEOTIDE SEQUENCE [LARGE SCALE GENOMIC DNA]</scope>
    <source>
        <strain evidence="2">IBT 31321</strain>
    </source>
</reference>